<feature type="transmembrane region" description="Helical" evidence="1">
    <location>
        <begin position="49"/>
        <end position="71"/>
    </location>
</feature>
<dbReference type="Proteomes" id="UP000480303">
    <property type="component" value="Unassembled WGS sequence"/>
</dbReference>
<proteinExistence type="predicted"/>
<dbReference type="RefSeq" id="WP_172209623.1">
    <property type="nucleotide sequence ID" value="NZ_BLLI01000063.1"/>
</dbReference>
<accession>A0A6A0BEQ6</accession>
<gene>
    <name evidence="2" type="ORF">Hs30E_17360</name>
</gene>
<keyword evidence="1" id="KW-0812">Transmembrane</keyword>
<organism evidence="2 3">
    <name type="scientific">Pseudolactococcus hodotermopsidis</name>
    <dbReference type="NCBI Taxonomy" id="2709157"/>
    <lineage>
        <taxon>Bacteria</taxon>
        <taxon>Bacillati</taxon>
        <taxon>Bacillota</taxon>
        <taxon>Bacilli</taxon>
        <taxon>Lactobacillales</taxon>
        <taxon>Streptococcaceae</taxon>
        <taxon>Pseudolactococcus</taxon>
    </lineage>
</organism>
<evidence type="ECO:0000313" key="3">
    <source>
        <dbReference type="Proteomes" id="UP000480303"/>
    </source>
</evidence>
<dbReference type="AlphaFoldDB" id="A0A6A0BEQ6"/>
<comment type="caution">
    <text evidence="2">The sequence shown here is derived from an EMBL/GenBank/DDBJ whole genome shotgun (WGS) entry which is preliminary data.</text>
</comment>
<dbReference type="Pfam" id="PF13268">
    <property type="entry name" value="DUF4059"/>
    <property type="match status" value="1"/>
</dbReference>
<evidence type="ECO:0000256" key="1">
    <source>
        <dbReference type="SAM" id="Phobius"/>
    </source>
</evidence>
<keyword evidence="1" id="KW-0472">Membrane</keyword>
<dbReference type="EMBL" id="BLLI01000063">
    <property type="protein sequence ID" value="GFH43185.1"/>
    <property type="molecule type" value="Genomic_DNA"/>
</dbReference>
<evidence type="ECO:0008006" key="4">
    <source>
        <dbReference type="Google" id="ProtNLM"/>
    </source>
</evidence>
<protein>
    <recommendedName>
        <fullName evidence="4">DUF4059 domain-containing protein</fullName>
    </recommendedName>
</protein>
<name>A0A6A0BEQ6_9LACT</name>
<evidence type="ECO:0000313" key="2">
    <source>
        <dbReference type="EMBL" id="GFH43185.1"/>
    </source>
</evidence>
<reference evidence="2 3" key="1">
    <citation type="submission" date="2020-02" db="EMBL/GenBank/DDBJ databases">
        <title>Draft genome sequence of Lactococcus sp. Hs30E4-3.</title>
        <authorList>
            <person name="Noda S."/>
            <person name="Yuki M."/>
            <person name="Ohkuma M."/>
        </authorList>
    </citation>
    <scope>NUCLEOTIDE SEQUENCE [LARGE SCALE GENOMIC DNA]</scope>
    <source>
        <strain evidence="2 3">Hs30E4-3</strain>
    </source>
</reference>
<dbReference type="InterPro" id="IPR025134">
    <property type="entry name" value="DUF4059"/>
</dbReference>
<feature type="transmembrane region" description="Helical" evidence="1">
    <location>
        <begin position="7"/>
        <end position="29"/>
    </location>
</feature>
<sequence>MSDMLSLYLKSLLISAGFVAVVSGIYALAMLARHYDKPKLERKNKIFDILLIDILIIPILSFAIVAFLIILKAR</sequence>
<keyword evidence="3" id="KW-1185">Reference proteome</keyword>
<keyword evidence="1" id="KW-1133">Transmembrane helix</keyword>